<reference evidence="7" key="1">
    <citation type="submission" date="2025-08" db="UniProtKB">
        <authorList>
            <consortium name="RefSeq"/>
        </authorList>
    </citation>
    <scope>IDENTIFICATION</scope>
    <source>
        <strain evidence="7">11010-0011.00</strain>
        <tissue evidence="7">Whole body</tissue>
    </source>
</reference>
<evidence type="ECO:0000256" key="1">
    <source>
        <dbReference type="ARBA" id="ARBA00006405"/>
    </source>
</evidence>
<evidence type="ECO:0000259" key="5">
    <source>
        <dbReference type="Pfam" id="PF11566"/>
    </source>
</evidence>
<dbReference type="OrthoDB" id="68090at2759"/>
<evidence type="ECO:0000256" key="4">
    <source>
        <dbReference type="SAM" id="MobiDB-lite"/>
    </source>
</evidence>
<feature type="domain" description="PI31 proteasome regulator N-terminal" evidence="5">
    <location>
        <begin position="23"/>
        <end position="159"/>
    </location>
</feature>
<keyword evidence="6" id="KW-1185">Reference proteome</keyword>
<sequence>MASKSHMFGTFFYGWDMLLKTIQSHLNKKADLLMALAHFLLTKHYHAYCVGIGDDKTVPEQESGSELLPELWNDDETNYELRYVSNNNVLLLLGRLTEDTLIINLLNSNTKKVSNICIEPETLVAALQGDVSTLVPKVSEIATRFRKELLDPVIKGNSSEVTTQTAALPGRSRYDYGFLFPNRNSTSDHRPPPRRGPPDYYL</sequence>
<dbReference type="GO" id="GO:0043161">
    <property type="term" value="P:proteasome-mediated ubiquitin-dependent protein catabolic process"/>
    <property type="evidence" value="ECO:0007669"/>
    <property type="project" value="InterPro"/>
</dbReference>
<proteinExistence type="inferred from homology"/>
<dbReference type="RefSeq" id="XP_030378815.1">
    <property type="nucleotide sequence ID" value="XM_030522955.1"/>
</dbReference>
<evidence type="ECO:0000256" key="3">
    <source>
        <dbReference type="ARBA" id="ARBA00022942"/>
    </source>
</evidence>
<organism evidence="6 7">
    <name type="scientific">Drosophila lebanonensis</name>
    <name type="common">Fruit fly</name>
    <name type="synonym">Scaptodrosophila lebanonensis</name>
    <dbReference type="NCBI Taxonomy" id="7225"/>
    <lineage>
        <taxon>Eukaryota</taxon>
        <taxon>Metazoa</taxon>
        <taxon>Ecdysozoa</taxon>
        <taxon>Arthropoda</taxon>
        <taxon>Hexapoda</taxon>
        <taxon>Insecta</taxon>
        <taxon>Pterygota</taxon>
        <taxon>Neoptera</taxon>
        <taxon>Endopterygota</taxon>
        <taxon>Diptera</taxon>
        <taxon>Brachycera</taxon>
        <taxon>Muscomorpha</taxon>
        <taxon>Ephydroidea</taxon>
        <taxon>Drosophilidae</taxon>
        <taxon>Scaptodrosophila</taxon>
    </lineage>
</organism>
<dbReference type="GO" id="GO:0004866">
    <property type="term" value="F:endopeptidase inhibitor activity"/>
    <property type="evidence" value="ECO:0007669"/>
    <property type="project" value="InterPro"/>
</dbReference>
<dbReference type="Gene3D" id="3.40.1000.30">
    <property type="match status" value="1"/>
</dbReference>
<evidence type="ECO:0000256" key="2">
    <source>
        <dbReference type="ARBA" id="ARBA00015575"/>
    </source>
</evidence>
<dbReference type="Proteomes" id="UP000504634">
    <property type="component" value="Unplaced"/>
</dbReference>
<dbReference type="PANTHER" id="PTHR13266">
    <property type="entry name" value="PROTEASOME INHIBITOR"/>
    <property type="match status" value="1"/>
</dbReference>
<keyword evidence="3" id="KW-0647">Proteasome</keyword>
<dbReference type="GeneID" id="115627312"/>
<accession>A0A6J2TTB2</accession>
<dbReference type="Pfam" id="PF11566">
    <property type="entry name" value="PI31_Prot_N"/>
    <property type="match status" value="1"/>
</dbReference>
<dbReference type="PANTHER" id="PTHR13266:SF1">
    <property type="entry name" value="PROTEASOME INHIBITOR PI31 SUBUNIT"/>
    <property type="match status" value="1"/>
</dbReference>
<gene>
    <name evidence="7" type="primary">LOC115627312</name>
</gene>
<evidence type="ECO:0000313" key="7">
    <source>
        <dbReference type="RefSeq" id="XP_030378815.1"/>
    </source>
</evidence>
<evidence type="ECO:0000313" key="6">
    <source>
        <dbReference type="Proteomes" id="UP000504634"/>
    </source>
</evidence>
<dbReference type="GO" id="GO:0070628">
    <property type="term" value="F:proteasome binding"/>
    <property type="evidence" value="ECO:0007669"/>
    <property type="project" value="InterPro"/>
</dbReference>
<dbReference type="InterPro" id="IPR045128">
    <property type="entry name" value="PI31-like"/>
</dbReference>
<protein>
    <recommendedName>
        <fullName evidence="2">Proteasome inhibitor PI31 subunit</fullName>
    </recommendedName>
</protein>
<comment type="similarity">
    <text evidence="1">Belongs to the proteasome inhibitor PI31 family.</text>
</comment>
<dbReference type="InterPro" id="IPR021625">
    <property type="entry name" value="PI31_Prot_N"/>
</dbReference>
<name>A0A6J2TTB2_DROLE</name>
<feature type="region of interest" description="Disordered" evidence="4">
    <location>
        <begin position="181"/>
        <end position="202"/>
    </location>
</feature>
<dbReference type="AlphaFoldDB" id="A0A6J2TTB2"/>
<dbReference type="GO" id="GO:0000502">
    <property type="term" value="C:proteasome complex"/>
    <property type="evidence" value="ECO:0007669"/>
    <property type="project" value="UniProtKB-KW"/>
</dbReference>